<dbReference type="KEGG" id="naf:GQ61_04425"/>
<dbReference type="Pfam" id="PF04307">
    <property type="entry name" value="YdjM"/>
    <property type="match status" value="1"/>
</dbReference>
<feature type="transmembrane region" description="Helical" evidence="1">
    <location>
        <begin position="22"/>
        <end position="43"/>
    </location>
</feature>
<protein>
    <recommendedName>
        <fullName evidence="4">Metal-dependent hydrolase</fullName>
    </recommendedName>
</protein>
<keyword evidence="1" id="KW-0472">Membrane</keyword>
<dbReference type="OrthoDB" id="110250at2"/>
<evidence type="ECO:0000313" key="2">
    <source>
        <dbReference type="EMBL" id="ARN84675.1"/>
    </source>
</evidence>
<dbReference type="Proteomes" id="UP000237351">
    <property type="component" value="Chromosome"/>
</dbReference>
<feature type="transmembrane region" description="Helical" evidence="1">
    <location>
        <begin position="92"/>
        <end position="111"/>
    </location>
</feature>
<evidence type="ECO:0000256" key="1">
    <source>
        <dbReference type="SAM" id="Phobius"/>
    </source>
</evidence>
<dbReference type="PANTHER" id="PTHR40031:SF1">
    <property type="entry name" value="MEMBRANE-BOUND METAL-DEPENDENT HYDROLASE"/>
    <property type="match status" value="1"/>
</dbReference>
<dbReference type="InterPro" id="IPR007404">
    <property type="entry name" value="YdjM-like"/>
</dbReference>
<feature type="transmembrane region" description="Helical" evidence="1">
    <location>
        <begin position="131"/>
        <end position="157"/>
    </location>
</feature>
<keyword evidence="1" id="KW-0812">Transmembrane</keyword>
<dbReference type="EMBL" id="CP008743">
    <property type="protein sequence ID" value="ARN84675.1"/>
    <property type="molecule type" value="Genomic_DNA"/>
</dbReference>
<feature type="transmembrane region" description="Helical" evidence="1">
    <location>
        <begin position="164"/>
        <end position="185"/>
    </location>
</feature>
<evidence type="ECO:0008006" key="4">
    <source>
        <dbReference type="Google" id="ProtNLM"/>
    </source>
</evidence>
<keyword evidence="1" id="KW-1133">Transmembrane helix</keyword>
<dbReference type="STRING" id="1414854.GQ61_04425"/>
<proteinExistence type="predicted"/>
<dbReference type="AlphaFoldDB" id="A0A1W6N4A0"/>
<organism evidence="2 3">
    <name type="scientific">Candidatus Nucleicultrix amoebiphila FS5</name>
    <dbReference type="NCBI Taxonomy" id="1414854"/>
    <lineage>
        <taxon>Bacteria</taxon>
        <taxon>Pseudomonadati</taxon>
        <taxon>Pseudomonadota</taxon>
        <taxon>Alphaproteobacteria</taxon>
        <taxon>Holosporales</taxon>
        <taxon>Candidatus Nucleicultricaceae</taxon>
        <taxon>Candidatus Nucleicultrix</taxon>
    </lineage>
</organism>
<accession>A0A1W6N4A0</accession>
<keyword evidence="3" id="KW-1185">Reference proteome</keyword>
<sequence length="343" mass="38886">MDPITHGFLGSTIAQSFTPRSLGLRLIVVGGLVAMLPDVDIIADPFVGTLEGLFYHRWITHSIFFGPIVGPFLGFLLWKIYGKKYSHERKPFYFFIWSLILSLALLSHAFLDCSTSYGTQLFSPFSTTRVAGDAVAVIDPFYSIIVFIAVVSGIVAIKRKKISLARGLAVSALILSTLYLGYGYWMNQKSIALAKADPSMSTFEIYSYPTLLQPHFHRLIAIKENQSCIAYFNILHPPQKINWSCQNQASDPEVKSLENTHQGQLFIWFAMGKVLRKTTRLENGDKLVKILDLRYGLDEKHEMWGIEGLFDQTGILKGQIKHYHNRPPLEWSYVKTTLKRLFS</sequence>
<dbReference type="InterPro" id="IPR053170">
    <property type="entry name" value="Transcription_regulator"/>
</dbReference>
<dbReference type="RefSeq" id="WP_085784135.1">
    <property type="nucleotide sequence ID" value="NZ_CP008743.1"/>
</dbReference>
<feature type="transmembrane region" description="Helical" evidence="1">
    <location>
        <begin position="63"/>
        <end position="80"/>
    </location>
</feature>
<name>A0A1W6N4A0_9PROT</name>
<dbReference type="PANTHER" id="PTHR40031">
    <property type="entry name" value="HYPOTHETICAL MEMBRANE SPANNING PROTEIN"/>
    <property type="match status" value="1"/>
</dbReference>
<reference evidence="2 3" key="1">
    <citation type="submission" date="2014-06" db="EMBL/GenBank/DDBJ databases">
        <title>The genome of the endonuclear symbiont Nucleicultrix amoebiphila.</title>
        <authorList>
            <person name="Schulz F."/>
            <person name="Horn M."/>
        </authorList>
    </citation>
    <scope>NUCLEOTIDE SEQUENCE [LARGE SCALE GENOMIC DNA]</scope>
    <source>
        <strain evidence="2 3">FS5</strain>
    </source>
</reference>
<evidence type="ECO:0000313" key="3">
    <source>
        <dbReference type="Proteomes" id="UP000237351"/>
    </source>
</evidence>
<gene>
    <name evidence="2" type="ORF">GQ61_04425</name>
</gene>